<feature type="compositionally biased region" description="Basic and acidic residues" evidence="1">
    <location>
        <begin position="192"/>
        <end position="204"/>
    </location>
</feature>
<dbReference type="EMBL" id="CAIT01000007">
    <property type="protein sequence ID" value="CCH54504.1"/>
    <property type="molecule type" value="Genomic_DNA"/>
</dbReference>
<dbReference type="Proteomes" id="UP000009309">
    <property type="component" value="Unassembled WGS sequence"/>
</dbReference>
<evidence type="ECO:0000256" key="1">
    <source>
        <dbReference type="SAM" id="MobiDB-lite"/>
    </source>
</evidence>
<gene>
    <name evidence="2" type="ORF">BN8_03680</name>
</gene>
<dbReference type="RefSeq" id="WP_009283082.1">
    <property type="nucleotide sequence ID" value="NZ_CAIT01000007.1"/>
</dbReference>
<feature type="region of interest" description="Disordered" evidence="1">
    <location>
        <begin position="187"/>
        <end position="221"/>
    </location>
</feature>
<feature type="region of interest" description="Disordered" evidence="1">
    <location>
        <begin position="122"/>
        <end position="142"/>
    </location>
</feature>
<evidence type="ECO:0000313" key="2">
    <source>
        <dbReference type="EMBL" id="CCH54504.1"/>
    </source>
</evidence>
<sequence>MKSEIKFIEVRHQFTQDELNELGPIIARLNQEFQEKELEKKSAMSAFKHQLDTIKEAFNEACNKLNSGYEMREIRARMIKNYKTYQREYYSLDTFELVKTEPFKSYDYQRDIDDQEEDIDEEFGSVTDPTPEPQGTAETNPNQYTHLIRELNHWREKLVMLPQSEDPDDLQIDRGLRITAKIAELEAALKAMEPDHPQDPEKPDQSPQQPEASQSDDEPED</sequence>
<dbReference type="STRING" id="1185876.BN8_03680"/>
<keyword evidence="3" id="KW-1185">Reference proteome</keyword>
<dbReference type="AlphaFoldDB" id="I2GKS8"/>
<name>I2GKS8_9BACT</name>
<evidence type="ECO:0000313" key="3">
    <source>
        <dbReference type="Proteomes" id="UP000009309"/>
    </source>
</evidence>
<reference evidence="2 3" key="1">
    <citation type="journal article" date="2012" name="J. Bacteriol.">
        <title>Genome Sequence of the Filamentous Bacterium Fibrisoma limi BUZ 3T.</title>
        <authorList>
            <person name="Filippini M."/>
            <person name="Qi W."/>
            <person name="Jaenicke S."/>
            <person name="Goesmann A."/>
            <person name="Smits T.H."/>
            <person name="Bagheri H.C."/>
        </authorList>
    </citation>
    <scope>NUCLEOTIDE SEQUENCE [LARGE SCALE GENOMIC DNA]</scope>
    <source>
        <strain evidence="3">BUZ 3T</strain>
    </source>
</reference>
<proteinExistence type="predicted"/>
<comment type="caution">
    <text evidence="2">The sequence shown here is derived from an EMBL/GenBank/DDBJ whole genome shotgun (WGS) entry which is preliminary data.</text>
</comment>
<organism evidence="2 3">
    <name type="scientific">Fibrisoma limi BUZ 3</name>
    <dbReference type="NCBI Taxonomy" id="1185876"/>
    <lineage>
        <taxon>Bacteria</taxon>
        <taxon>Pseudomonadati</taxon>
        <taxon>Bacteroidota</taxon>
        <taxon>Cytophagia</taxon>
        <taxon>Cytophagales</taxon>
        <taxon>Spirosomataceae</taxon>
        <taxon>Fibrisoma</taxon>
    </lineage>
</organism>
<protein>
    <submittedName>
        <fullName evidence="2">Uncharacterized protein</fullName>
    </submittedName>
</protein>
<accession>I2GKS8</accession>